<keyword evidence="6" id="KW-0675">Receptor</keyword>
<name>A0ABV9HYD7_9FLAO</name>
<evidence type="ECO:0000256" key="4">
    <source>
        <dbReference type="SAM" id="SignalP"/>
    </source>
</evidence>
<organism evidence="6 7">
    <name type="scientific">Dokdonia ponticola</name>
    <dbReference type="NCBI Taxonomy" id="2041041"/>
    <lineage>
        <taxon>Bacteria</taxon>
        <taxon>Pseudomonadati</taxon>
        <taxon>Bacteroidota</taxon>
        <taxon>Flavobacteriia</taxon>
        <taxon>Flavobacteriales</taxon>
        <taxon>Flavobacteriaceae</taxon>
        <taxon>Dokdonia</taxon>
    </lineage>
</organism>
<keyword evidence="2" id="KW-0998">Cell outer membrane</keyword>
<evidence type="ECO:0000256" key="3">
    <source>
        <dbReference type="SAM" id="MobiDB-lite"/>
    </source>
</evidence>
<evidence type="ECO:0000256" key="1">
    <source>
        <dbReference type="ARBA" id="ARBA00022729"/>
    </source>
</evidence>
<comment type="similarity">
    <text evidence="2">Belongs to the TonB-dependent receptor family.</text>
</comment>
<dbReference type="Gene3D" id="2.60.40.1930">
    <property type="match status" value="1"/>
</dbReference>
<dbReference type="RefSeq" id="WP_379978807.1">
    <property type="nucleotide sequence ID" value="NZ_JBHSFV010000006.1"/>
</dbReference>
<dbReference type="Proteomes" id="UP001596043">
    <property type="component" value="Unassembled WGS sequence"/>
</dbReference>
<protein>
    <submittedName>
        <fullName evidence="6">TonB-dependent receptor</fullName>
    </submittedName>
</protein>
<evidence type="ECO:0000313" key="7">
    <source>
        <dbReference type="Proteomes" id="UP001596043"/>
    </source>
</evidence>
<dbReference type="PROSITE" id="PS52016">
    <property type="entry name" value="TONB_DEPENDENT_REC_3"/>
    <property type="match status" value="1"/>
</dbReference>
<dbReference type="EMBL" id="JBHSFV010000006">
    <property type="protein sequence ID" value="MFC4634495.1"/>
    <property type="molecule type" value="Genomic_DNA"/>
</dbReference>
<dbReference type="InterPro" id="IPR039426">
    <property type="entry name" value="TonB-dep_rcpt-like"/>
</dbReference>
<comment type="caution">
    <text evidence="6">The sequence shown here is derived from an EMBL/GenBank/DDBJ whole genome shotgun (WGS) entry which is preliminary data.</text>
</comment>
<evidence type="ECO:0000259" key="5">
    <source>
        <dbReference type="Pfam" id="PF07715"/>
    </source>
</evidence>
<dbReference type="InterPro" id="IPR012910">
    <property type="entry name" value="Plug_dom"/>
</dbReference>
<feature type="region of interest" description="Disordered" evidence="3">
    <location>
        <begin position="571"/>
        <end position="594"/>
    </location>
</feature>
<dbReference type="PANTHER" id="PTHR30069">
    <property type="entry name" value="TONB-DEPENDENT OUTER MEMBRANE RECEPTOR"/>
    <property type="match status" value="1"/>
</dbReference>
<keyword evidence="2" id="KW-1134">Transmembrane beta strand</keyword>
<dbReference type="Pfam" id="PF07715">
    <property type="entry name" value="Plug"/>
    <property type="match status" value="1"/>
</dbReference>
<accession>A0ABV9HYD7</accession>
<dbReference type="InterPro" id="IPR037066">
    <property type="entry name" value="Plug_dom_sf"/>
</dbReference>
<reference evidence="7" key="1">
    <citation type="journal article" date="2019" name="Int. J. Syst. Evol. Microbiol.">
        <title>The Global Catalogue of Microorganisms (GCM) 10K type strain sequencing project: providing services to taxonomists for standard genome sequencing and annotation.</title>
        <authorList>
            <consortium name="The Broad Institute Genomics Platform"/>
            <consortium name="The Broad Institute Genome Sequencing Center for Infectious Disease"/>
            <person name="Wu L."/>
            <person name="Ma J."/>
        </authorList>
    </citation>
    <scope>NUCLEOTIDE SEQUENCE [LARGE SCALE GENOMIC DNA]</scope>
    <source>
        <strain evidence="7">YJ-61-S</strain>
    </source>
</reference>
<proteinExistence type="inferred from homology"/>
<keyword evidence="7" id="KW-1185">Reference proteome</keyword>
<feature type="chain" id="PRO_5047342668" evidence="4">
    <location>
        <begin position="25"/>
        <end position="795"/>
    </location>
</feature>
<evidence type="ECO:0000256" key="2">
    <source>
        <dbReference type="PROSITE-ProRule" id="PRU01360"/>
    </source>
</evidence>
<dbReference type="SUPFAM" id="SSF56935">
    <property type="entry name" value="Porins"/>
    <property type="match status" value="1"/>
</dbReference>
<keyword evidence="2" id="KW-0472">Membrane</keyword>
<keyword evidence="2" id="KW-0813">Transport</keyword>
<evidence type="ECO:0000313" key="6">
    <source>
        <dbReference type="EMBL" id="MFC4634495.1"/>
    </source>
</evidence>
<gene>
    <name evidence="6" type="ORF">ACFO3O_11290</name>
</gene>
<comment type="subcellular location">
    <subcellularLocation>
        <location evidence="2">Cell outer membrane</location>
        <topology evidence="2">Multi-pass membrane protein</topology>
    </subcellularLocation>
</comment>
<feature type="signal peptide" evidence="4">
    <location>
        <begin position="1"/>
        <end position="24"/>
    </location>
</feature>
<dbReference type="Gene3D" id="2.170.130.10">
    <property type="entry name" value="TonB-dependent receptor, plug domain"/>
    <property type="match status" value="1"/>
</dbReference>
<dbReference type="PANTHER" id="PTHR30069:SF29">
    <property type="entry name" value="HEMOGLOBIN AND HEMOGLOBIN-HAPTOGLOBIN-BINDING PROTEIN 1-RELATED"/>
    <property type="match status" value="1"/>
</dbReference>
<feature type="domain" description="TonB-dependent receptor plug" evidence="5">
    <location>
        <begin position="598"/>
        <end position="698"/>
    </location>
</feature>
<keyword evidence="2" id="KW-0812">Transmembrane</keyword>
<sequence length="795" mass="89225">MMKTNRLHCIIICICLSLSFQSFSQNTTQKGPYLPEIPHYLQVPQIDSLTAMREHIVLQLANEQISNDQLFFKAYLLTGPLQNRYSNSTVLHIELQDNEGAIIKKQFHKIDNGMVTGNIKLPKRTKKGAYTVKAYTQWMKNFSDIAFTQKQIQIGPSTDTQTATENRVTITPEGGAFLQQYKNKIAFQIPSQLVSKDGFIGTITDAQGKAITKVKAYAPGVGIAFVEPEENIRYFLKLEDNTSYPFPESQDEGYLIQINNIEPSVANIQVIRSEKSVKTPLKLIGTLRGIPYFEKNVSFSNNSAIIKLDKEKIPKGMLELQLIDQEGAQLVNRPIWIDGSPLQITWNQITSTSEEMVYKIKVTDQNNKPVKTQVALSVIQEESTPMAFENTDLLNTLESQSDPTINDRNRRFLQDMYVLTSSKNNTYSTEKTIKDQEKVIFPIQKGLEITGYAYDLNNSLLENTIIQVMFTNQDEVRIEEATTDKDGILRLKNLQINGETNIVFRTQGEDTKSRLVTLEPIQEFMQNSIKTVEKAKKTIIESEAKINTRTQKPFDTEGSELLEEVALSGRKTKKEEKPSLYGVKPPNSRIKYQDPERPRSIAQMLSELPGVQVSGVGDLNEAQFITITSSSGGPVLYVIDGIPLYQDNNRRIGGVLSGPSTSRLRPLVDMVSSSDVERIELLVGTDAAMYGARGAGGVIVVYTRFASGENISRKKAQLDFQGYEPAISFEEYQKSLSKREQKNDPVVYWNPSVETDENGEAIIKLPISSENMPLKVKATTINKKGDIGVLHTLIK</sequence>
<keyword evidence="1 4" id="KW-0732">Signal</keyword>